<dbReference type="EMBL" id="JAPWDQ010000004">
    <property type="protein sequence ID" value="KAJ5489089.1"/>
    <property type="molecule type" value="Genomic_DNA"/>
</dbReference>
<organism evidence="2 3">
    <name type="scientific">Penicillium diatomitis</name>
    <dbReference type="NCBI Taxonomy" id="2819901"/>
    <lineage>
        <taxon>Eukaryota</taxon>
        <taxon>Fungi</taxon>
        <taxon>Dikarya</taxon>
        <taxon>Ascomycota</taxon>
        <taxon>Pezizomycotina</taxon>
        <taxon>Eurotiomycetes</taxon>
        <taxon>Eurotiomycetidae</taxon>
        <taxon>Eurotiales</taxon>
        <taxon>Aspergillaceae</taxon>
        <taxon>Penicillium</taxon>
    </lineage>
</organism>
<dbReference type="GeneID" id="81623830"/>
<feature type="compositionally biased region" description="Polar residues" evidence="1">
    <location>
        <begin position="347"/>
        <end position="356"/>
    </location>
</feature>
<comment type="caution">
    <text evidence="2">The sequence shown here is derived from an EMBL/GenBank/DDBJ whole genome shotgun (WGS) entry which is preliminary data.</text>
</comment>
<evidence type="ECO:0000313" key="3">
    <source>
        <dbReference type="Proteomes" id="UP001148312"/>
    </source>
</evidence>
<feature type="region of interest" description="Disordered" evidence="1">
    <location>
        <begin position="75"/>
        <end position="111"/>
    </location>
</feature>
<sequence length="366" mass="40588">MDRPLYLDTQFGQGQEQGNGPRYSFINTPRDMQGSDDLHPSMFTAPHAQAVHDSAIVEPALRMQHHQPSTTFPLQHAQHNQYRDCKETPQSTQHGSPVQYKSPETSTGYSDEKAHLRPYVQCPPVEQHPAFHIPPNSPDRQSQLSPLPPKYPHDEAPSHGIQRRATFPVEPDANPLQSPQAIYFPPPATPAVPSSQEPPMNDLGAFHHPGQSMHPIQEAHGGSWNHELCECSNVGTCCLGITCPCILYGRTQHRLAMKSRKQDPTNMLGYNLLNGSCTGMALLCGCQWLLATVQHARTRKAYGIEGDICTDCVRATCCTCCTLIQDEKEIQTREERRERAARERGATLSSPYSAPTSMIYPGPPAK</sequence>
<reference evidence="2" key="2">
    <citation type="journal article" date="2023" name="IMA Fungus">
        <title>Comparative genomic study of the Penicillium genus elucidates a diverse pangenome and 15 lateral gene transfer events.</title>
        <authorList>
            <person name="Petersen C."/>
            <person name="Sorensen T."/>
            <person name="Nielsen M.R."/>
            <person name="Sondergaard T.E."/>
            <person name="Sorensen J.L."/>
            <person name="Fitzpatrick D.A."/>
            <person name="Frisvad J.C."/>
            <person name="Nielsen K.L."/>
        </authorList>
    </citation>
    <scope>NUCLEOTIDE SEQUENCE</scope>
    <source>
        <strain evidence="2">IBT 30728</strain>
    </source>
</reference>
<evidence type="ECO:0000313" key="2">
    <source>
        <dbReference type="EMBL" id="KAJ5489089.1"/>
    </source>
</evidence>
<feature type="region of interest" description="Disordered" evidence="1">
    <location>
        <begin position="332"/>
        <end position="366"/>
    </location>
</feature>
<dbReference type="Pfam" id="PF04749">
    <property type="entry name" value="PLAC8"/>
    <property type="match status" value="1"/>
</dbReference>
<evidence type="ECO:0000256" key="1">
    <source>
        <dbReference type="SAM" id="MobiDB-lite"/>
    </source>
</evidence>
<reference evidence="2" key="1">
    <citation type="submission" date="2022-12" db="EMBL/GenBank/DDBJ databases">
        <authorList>
            <person name="Petersen C."/>
        </authorList>
    </citation>
    <scope>NUCLEOTIDE SEQUENCE</scope>
    <source>
        <strain evidence="2">IBT 30728</strain>
    </source>
</reference>
<dbReference type="NCBIfam" id="TIGR01571">
    <property type="entry name" value="A_thal_Cys_rich"/>
    <property type="match status" value="1"/>
</dbReference>
<dbReference type="AlphaFoldDB" id="A0A9X0BY28"/>
<feature type="region of interest" description="Disordered" evidence="1">
    <location>
        <begin position="1"/>
        <end position="25"/>
    </location>
</feature>
<dbReference type="RefSeq" id="XP_056791122.1">
    <property type="nucleotide sequence ID" value="XM_056933581.1"/>
</dbReference>
<dbReference type="Proteomes" id="UP001148312">
    <property type="component" value="Unassembled WGS sequence"/>
</dbReference>
<keyword evidence="3" id="KW-1185">Reference proteome</keyword>
<accession>A0A9X0BY28</accession>
<proteinExistence type="predicted"/>
<gene>
    <name evidence="2" type="ORF">N7539_003979</name>
</gene>
<dbReference type="InterPro" id="IPR006461">
    <property type="entry name" value="PLAC_motif_containing"/>
</dbReference>
<dbReference type="PANTHER" id="PTHR15907">
    <property type="entry name" value="DUF614 FAMILY PROTEIN-RELATED"/>
    <property type="match status" value="1"/>
</dbReference>
<protein>
    <recommendedName>
        <fullName evidence="4">PLAC8-domain-containing protein</fullName>
    </recommendedName>
</protein>
<name>A0A9X0BY28_9EURO</name>
<feature type="region of interest" description="Disordered" evidence="1">
    <location>
        <begin position="125"/>
        <end position="159"/>
    </location>
</feature>
<evidence type="ECO:0008006" key="4">
    <source>
        <dbReference type="Google" id="ProtNLM"/>
    </source>
</evidence>
<feature type="compositionally biased region" description="Basic and acidic residues" evidence="1">
    <location>
        <begin position="332"/>
        <end position="345"/>
    </location>
</feature>